<protein>
    <submittedName>
        <fullName evidence="2">Uncharacterized protein</fullName>
    </submittedName>
</protein>
<dbReference type="Proteomes" id="UP000324222">
    <property type="component" value="Unassembled WGS sequence"/>
</dbReference>
<gene>
    <name evidence="2" type="ORF">E2C01_066647</name>
</gene>
<sequence>MGQLCSTLKVCAHLEVVGKCDGVDRLTLCLPRSKGKEGRRLLGEFSFPSAGDGAGQHRSAHRTLVAVNRVAKKDGATPVRVDILAGTSLVARREFPLADLLAGLKANKIGRCSALFFSLKVGDAAGGASGAQDQAPVAVFHSGRLLDEPRSIKNDQQEPPKAEQHASLPPQVGETNTSLPPQAGDTQLILPPYAVYTNAGTGLITEVTYCVLTPKVTLMNLGDGRRWAALQAQLRQAREDTAQAGETVASLTEEVVHRDLGEGQRWVAPQAQPSQESGHTSQDGETPEVVHRDLGDGERWVAPQAQLRHRRGEPRGRSCVVLQPSILSPSKQGKDISRDGRGLVNSLLRCAQAMAFTLVMYQVTLEWF</sequence>
<dbReference type="EMBL" id="VSRR010034565">
    <property type="protein sequence ID" value="MPC72344.1"/>
    <property type="molecule type" value="Genomic_DNA"/>
</dbReference>
<keyword evidence="3" id="KW-1185">Reference proteome</keyword>
<organism evidence="2 3">
    <name type="scientific">Portunus trituberculatus</name>
    <name type="common">Swimming crab</name>
    <name type="synonym">Neptunus trituberculatus</name>
    <dbReference type="NCBI Taxonomy" id="210409"/>
    <lineage>
        <taxon>Eukaryota</taxon>
        <taxon>Metazoa</taxon>
        <taxon>Ecdysozoa</taxon>
        <taxon>Arthropoda</taxon>
        <taxon>Crustacea</taxon>
        <taxon>Multicrustacea</taxon>
        <taxon>Malacostraca</taxon>
        <taxon>Eumalacostraca</taxon>
        <taxon>Eucarida</taxon>
        <taxon>Decapoda</taxon>
        <taxon>Pleocyemata</taxon>
        <taxon>Brachyura</taxon>
        <taxon>Eubrachyura</taxon>
        <taxon>Portunoidea</taxon>
        <taxon>Portunidae</taxon>
        <taxon>Portuninae</taxon>
        <taxon>Portunus</taxon>
    </lineage>
</organism>
<feature type="compositionally biased region" description="Basic and acidic residues" evidence="1">
    <location>
        <begin position="151"/>
        <end position="164"/>
    </location>
</feature>
<proteinExistence type="predicted"/>
<evidence type="ECO:0000256" key="1">
    <source>
        <dbReference type="SAM" id="MobiDB-lite"/>
    </source>
</evidence>
<feature type="region of interest" description="Disordered" evidence="1">
    <location>
        <begin position="269"/>
        <end position="296"/>
    </location>
</feature>
<reference evidence="2 3" key="1">
    <citation type="submission" date="2019-05" db="EMBL/GenBank/DDBJ databases">
        <title>Another draft genome of Portunus trituberculatus and its Hox gene families provides insights of decapod evolution.</title>
        <authorList>
            <person name="Jeong J.-H."/>
            <person name="Song I."/>
            <person name="Kim S."/>
            <person name="Choi T."/>
            <person name="Kim D."/>
            <person name="Ryu S."/>
            <person name="Kim W."/>
        </authorList>
    </citation>
    <scope>NUCLEOTIDE SEQUENCE [LARGE SCALE GENOMIC DNA]</scope>
    <source>
        <tissue evidence="2">Muscle</tissue>
    </source>
</reference>
<feature type="region of interest" description="Disordered" evidence="1">
    <location>
        <begin position="151"/>
        <end position="184"/>
    </location>
</feature>
<evidence type="ECO:0000313" key="3">
    <source>
        <dbReference type="Proteomes" id="UP000324222"/>
    </source>
</evidence>
<name>A0A5B7HV86_PORTR</name>
<feature type="compositionally biased region" description="Polar residues" evidence="1">
    <location>
        <begin position="271"/>
        <end position="284"/>
    </location>
</feature>
<dbReference type="AlphaFoldDB" id="A0A5B7HV86"/>
<evidence type="ECO:0000313" key="2">
    <source>
        <dbReference type="EMBL" id="MPC72344.1"/>
    </source>
</evidence>
<accession>A0A5B7HV86</accession>
<comment type="caution">
    <text evidence="2">The sequence shown here is derived from an EMBL/GenBank/DDBJ whole genome shotgun (WGS) entry which is preliminary data.</text>
</comment>